<dbReference type="GO" id="GO:0009401">
    <property type="term" value="P:phosphoenolpyruvate-dependent sugar phosphotransferase system"/>
    <property type="evidence" value="ECO:0007669"/>
    <property type="project" value="UniProtKB-KW"/>
</dbReference>
<evidence type="ECO:0000256" key="5">
    <source>
        <dbReference type="ARBA" id="ARBA00022679"/>
    </source>
</evidence>
<evidence type="ECO:0000256" key="3">
    <source>
        <dbReference type="ARBA" id="ARBA00022490"/>
    </source>
</evidence>
<evidence type="ECO:0000256" key="7">
    <source>
        <dbReference type="ARBA" id="ARBA00022777"/>
    </source>
</evidence>
<evidence type="ECO:0000256" key="4">
    <source>
        <dbReference type="ARBA" id="ARBA00022597"/>
    </source>
</evidence>
<dbReference type="PROSITE" id="PS51101">
    <property type="entry name" value="PTS_EIIB_TYPE_4"/>
    <property type="match status" value="1"/>
</dbReference>
<gene>
    <name evidence="9" type="ORF">FWJ32_03110</name>
</gene>
<accession>A0A5D8QGI3</accession>
<dbReference type="GO" id="GO:0008982">
    <property type="term" value="F:protein-N(PI)-phosphohistidine-sugar phosphotransferase activity"/>
    <property type="evidence" value="ECO:0007669"/>
    <property type="project" value="InterPro"/>
</dbReference>
<dbReference type="AlphaFoldDB" id="A0A5D8QGI3"/>
<protein>
    <submittedName>
        <fullName evidence="9">PTS sugar transporter subunit IIB</fullName>
    </submittedName>
</protein>
<dbReference type="SUPFAM" id="SSF52728">
    <property type="entry name" value="PTS IIb component"/>
    <property type="match status" value="1"/>
</dbReference>
<dbReference type="GO" id="GO:0005737">
    <property type="term" value="C:cytoplasm"/>
    <property type="evidence" value="ECO:0007669"/>
    <property type="project" value="UniProtKB-SubCell"/>
</dbReference>
<dbReference type="InterPro" id="IPR004720">
    <property type="entry name" value="PTS_IIB_sorbose-sp"/>
</dbReference>
<organism evidence="9 10">
    <name type="scientific">Calorimonas adulescens</name>
    <dbReference type="NCBI Taxonomy" id="2606906"/>
    <lineage>
        <taxon>Bacteria</taxon>
        <taxon>Bacillati</taxon>
        <taxon>Bacillota</taxon>
        <taxon>Clostridia</taxon>
        <taxon>Thermoanaerobacterales</taxon>
        <taxon>Thermoanaerobacteraceae</taxon>
        <taxon>Calorimonas</taxon>
    </lineage>
</organism>
<dbReference type="Gene3D" id="3.40.35.10">
    <property type="entry name" value="Phosphotransferase system, sorbose subfamily IIB component"/>
    <property type="match status" value="1"/>
</dbReference>
<dbReference type="CDD" id="cd00001">
    <property type="entry name" value="PTS_IIB_man"/>
    <property type="match status" value="1"/>
</dbReference>
<name>A0A5D8QGI3_9THEO</name>
<proteinExistence type="predicted"/>
<keyword evidence="2" id="KW-0813">Transport</keyword>
<reference evidence="9 10" key="1">
    <citation type="submission" date="2019-08" db="EMBL/GenBank/DDBJ databases">
        <title>Calorimonas adulescens gen. nov., sp. nov., an anaerobic thermophilic bacterium from Sakhalin hot spring.</title>
        <authorList>
            <person name="Khomyakova M.A."/>
            <person name="Merkel A.Y."/>
            <person name="Novikov A."/>
            <person name="Bonch-Osmolovskaya E.A."/>
            <person name="Slobodkin A.I."/>
        </authorList>
    </citation>
    <scope>NUCLEOTIDE SEQUENCE [LARGE SCALE GENOMIC DNA]</scope>
    <source>
        <strain evidence="9 10">A05MB</strain>
    </source>
</reference>
<keyword evidence="6" id="KW-0598">Phosphotransferase system</keyword>
<keyword evidence="5" id="KW-0808">Transferase</keyword>
<evidence type="ECO:0000256" key="1">
    <source>
        <dbReference type="ARBA" id="ARBA00004496"/>
    </source>
</evidence>
<feature type="domain" description="PTS EIIB type-4" evidence="8">
    <location>
        <begin position="1"/>
        <end position="161"/>
    </location>
</feature>
<evidence type="ECO:0000313" key="10">
    <source>
        <dbReference type="Proteomes" id="UP000322976"/>
    </source>
</evidence>
<comment type="caution">
    <text evidence="9">The sequence shown here is derived from an EMBL/GenBank/DDBJ whole genome shotgun (WGS) entry which is preliminary data.</text>
</comment>
<keyword evidence="3" id="KW-0963">Cytoplasm</keyword>
<dbReference type="Proteomes" id="UP000322976">
    <property type="component" value="Unassembled WGS sequence"/>
</dbReference>
<evidence type="ECO:0000259" key="8">
    <source>
        <dbReference type="PROSITE" id="PS51101"/>
    </source>
</evidence>
<comment type="subcellular location">
    <subcellularLocation>
        <location evidence="1">Cytoplasm</location>
    </subcellularLocation>
</comment>
<dbReference type="GO" id="GO:0016301">
    <property type="term" value="F:kinase activity"/>
    <property type="evidence" value="ECO:0007669"/>
    <property type="project" value="UniProtKB-KW"/>
</dbReference>
<evidence type="ECO:0000256" key="2">
    <source>
        <dbReference type="ARBA" id="ARBA00022448"/>
    </source>
</evidence>
<dbReference type="RefSeq" id="WP_149544513.1">
    <property type="nucleotide sequence ID" value="NZ_VTPS01000003.1"/>
</dbReference>
<keyword evidence="4 9" id="KW-0762">Sugar transport</keyword>
<sequence length="161" mass="17870">MAIIHVRIDERLIHGQVATVWSNSLGVTRIMVVNDEASKDEIQKSVLKMATPPGIKLSVLTVADAAERIKAGKYDADRVFMIFKNPRDCLRLIEAGVNLPEINVGNMAHKEGATQVKKSVNVTKEDVEIFKKLDSMGIKMTARMIPDEPANNFMDLIRGLI</sequence>
<dbReference type="InterPro" id="IPR036667">
    <property type="entry name" value="PTS_IIB_sorbose-sp_sf"/>
</dbReference>
<keyword evidence="7" id="KW-0418">Kinase</keyword>
<evidence type="ECO:0000256" key="6">
    <source>
        <dbReference type="ARBA" id="ARBA00022683"/>
    </source>
</evidence>
<keyword evidence="10" id="KW-1185">Reference proteome</keyword>
<dbReference type="Pfam" id="PF03830">
    <property type="entry name" value="PTSIIB_sorb"/>
    <property type="match status" value="1"/>
</dbReference>
<dbReference type="EMBL" id="VTPS01000003">
    <property type="protein sequence ID" value="TZE82956.1"/>
    <property type="molecule type" value="Genomic_DNA"/>
</dbReference>
<evidence type="ECO:0000313" key="9">
    <source>
        <dbReference type="EMBL" id="TZE82956.1"/>
    </source>
</evidence>